<evidence type="ECO:0000256" key="2">
    <source>
        <dbReference type="ARBA" id="ARBA00011738"/>
    </source>
</evidence>
<evidence type="ECO:0000259" key="10">
    <source>
        <dbReference type="Pfam" id="PF02777"/>
    </source>
</evidence>
<dbReference type="Pfam" id="PF00081">
    <property type="entry name" value="Sod_Fe_N"/>
    <property type="match status" value="1"/>
</dbReference>
<dbReference type="GO" id="GO:0046872">
    <property type="term" value="F:metal ion binding"/>
    <property type="evidence" value="ECO:0007669"/>
    <property type="project" value="UniProtKB-KW"/>
</dbReference>
<dbReference type="KEGG" id="cyj:Cyan7822_0198"/>
<comment type="subunit">
    <text evidence="2">Homodimer.</text>
</comment>
<evidence type="ECO:0000313" key="12">
    <source>
        <dbReference type="Proteomes" id="UP000008206"/>
    </source>
</evidence>
<dbReference type="InterPro" id="IPR019833">
    <property type="entry name" value="Mn/Fe_SOD_BS"/>
</dbReference>
<keyword evidence="5" id="KW-0408">Iron</keyword>
<dbReference type="PANTHER" id="PTHR42769:SF3">
    <property type="entry name" value="SUPEROXIDE DISMUTASE [FE] 2, CHLOROPLASTIC"/>
    <property type="match status" value="1"/>
</dbReference>
<reference evidence="12" key="1">
    <citation type="journal article" date="2011" name="MBio">
        <title>Novel metabolic attributes of the genus Cyanothece, comprising a group of unicellular nitrogen-fixing Cyanobacteria.</title>
        <authorList>
            <person name="Bandyopadhyay A."/>
            <person name="Elvitigala T."/>
            <person name="Welsh E."/>
            <person name="Stockel J."/>
            <person name="Liberton M."/>
            <person name="Min H."/>
            <person name="Sherman L.A."/>
            <person name="Pakrasi H.B."/>
        </authorList>
    </citation>
    <scope>NUCLEOTIDE SEQUENCE [LARGE SCALE GENOMIC DNA]</scope>
    <source>
        <strain evidence="12">PCC 7822</strain>
    </source>
</reference>
<evidence type="ECO:0000256" key="1">
    <source>
        <dbReference type="ARBA" id="ARBA00008714"/>
    </source>
</evidence>
<dbReference type="EMBL" id="CP002198">
    <property type="protein sequence ID" value="ADN12248.1"/>
    <property type="molecule type" value="Genomic_DNA"/>
</dbReference>
<dbReference type="FunFam" id="3.55.40.20:FF:000001">
    <property type="entry name" value="Superoxide dismutase"/>
    <property type="match status" value="1"/>
</dbReference>
<comment type="catalytic activity">
    <reaction evidence="6 8">
        <text>2 superoxide + 2 H(+) = H2O2 + O2</text>
        <dbReference type="Rhea" id="RHEA:20696"/>
        <dbReference type="ChEBI" id="CHEBI:15378"/>
        <dbReference type="ChEBI" id="CHEBI:15379"/>
        <dbReference type="ChEBI" id="CHEBI:16240"/>
        <dbReference type="ChEBI" id="CHEBI:18421"/>
        <dbReference type="EC" id="1.15.1.1"/>
    </reaction>
</comment>
<evidence type="ECO:0000256" key="8">
    <source>
        <dbReference type="RuleBase" id="RU000414"/>
    </source>
</evidence>
<keyword evidence="3 7" id="KW-0479">Metal-binding</keyword>
<dbReference type="SUPFAM" id="SSF46609">
    <property type="entry name" value="Fe,Mn superoxide dismutase (SOD), N-terminal domain"/>
    <property type="match status" value="1"/>
</dbReference>
<dbReference type="Gene3D" id="3.55.40.20">
    <property type="entry name" value="Iron/manganese superoxide dismutase, C-terminal domain"/>
    <property type="match status" value="1"/>
</dbReference>
<evidence type="ECO:0000256" key="5">
    <source>
        <dbReference type="ARBA" id="ARBA00023004"/>
    </source>
</evidence>
<dbReference type="Pfam" id="PF02777">
    <property type="entry name" value="Sod_Fe_C"/>
    <property type="match status" value="1"/>
</dbReference>
<evidence type="ECO:0000259" key="9">
    <source>
        <dbReference type="Pfam" id="PF00081"/>
    </source>
</evidence>
<feature type="binding site" evidence="7">
    <location>
        <position position="161"/>
    </location>
    <ligand>
        <name>Mn(2+)</name>
        <dbReference type="ChEBI" id="CHEBI:29035"/>
    </ligand>
</feature>
<feature type="domain" description="Manganese/iron superoxide dismutase N-terminal" evidence="9">
    <location>
        <begin position="2"/>
        <end position="86"/>
    </location>
</feature>
<protein>
    <recommendedName>
        <fullName evidence="8">Superoxide dismutase</fullName>
        <ecNumber evidence="8">1.15.1.1</ecNumber>
    </recommendedName>
</protein>
<dbReference type="GO" id="GO:0004784">
    <property type="term" value="F:superoxide dismutase activity"/>
    <property type="evidence" value="ECO:0007669"/>
    <property type="project" value="UniProtKB-EC"/>
</dbReference>
<dbReference type="OrthoDB" id="9803125at2"/>
<evidence type="ECO:0000256" key="4">
    <source>
        <dbReference type="ARBA" id="ARBA00023002"/>
    </source>
</evidence>
<evidence type="ECO:0000256" key="7">
    <source>
        <dbReference type="PIRSR" id="PIRSR000349-1"/>
    </source>
</evidence>
<dbReference type="Proteomes" id="UP000008206">
    <property type="component" value="Chromosome"/>
</dbReference>
<dbReference type="PANTHER" id="PTHR42769">
    <property type="entry name" value="SUPEROXIDE DISMUTASE"/>
    <property type="match status" value="1"/>
</dbReference>
<feature type="binding site" evidence="7">
    <location>
        <position position="79"/>
    </location>
    <ligand>
        <name>Mn(2+)</name>
        <dbReference type="ChEBI" id="CHEBI:29035"/>
    </ligand>
</feature>
<dbReference type="PROSITE" id="PS00088">
    <property type="entry name" value="SOD_MN"/>
    <property type="match status" value="1"/>
</dbReference>
<dbReference type="GO" id="GO:0005737">
    <property type="term" value="C:cytoplasm"/>
    <property type="evidence" value="ECO:0007669"/>
    <property type="project" value="UniProtKB-ARBA"/>
</dbReference>
<evidence type="ECO:0000256" key="3">
    <source>
        <dbReference type="ARBA" id="ARBA00022723"/>
    </source>
</evidence>
<keyword evidence="12" id="KW-1185">Reference proteome</keyword>
<dbReference type="HOGENOM" id="CLU_031625_0_0_3"/>
<dbReference type="RefSeq" id="WP_013320358.1">
    <property type="nucleotide sequence ID" value="NC_014501.1"/>
</dbReference>
<feature type="binding site" evidence="7">
    <location>
        <position position="165"/>
    </location>
    <ligand>
        <name>Mn(2+)</name>
        <dbReference type="ChEBI" id="CHEBI:29035"/>
    </ligand>
</feature>
<dbReference type="PIRSF" id="PIRSF000349">
    <property type="entry name" value="SODismutase"/>
    <property type="match status" value="1"/>
</dbReference>
<dbReference type="FunFam" id="1.10.287.990:FF:000002">
    <property type="entry name" value="Superoxide dismutase"/>
    <property type="match status" value="1"/>
</dbReference>
<dbReference type="EC" id="1.15.1.1" evidence="8"/>
<proteinExistence type="inferred from homology"/>
<dbReference type="STRING" id="497965.Cyan7822_0198"/>
<organism evidence="11 12">
    <name type="scientific">Gloeothece verrucosa (strain PCC 7822)</name>
    <name type="common">Cyanothece sp. (strain PCC 7822)</name>
    <dbReference type="NCBI Taxonomy" id="497965"/>
    <lineage>
        <taxon>Bacteria</taxon>
        <taxon>Bacillati</taxon>
        <taxon>Cyanobacteriota</taxon>
        <taxon>Cyanophyceae</taxon>
        <taxon>Oscillatoriophycideae</taxon>
        <taxon>Chroococcales</taxon>
        <taxon>Aphanothecaceae</taxon>
        <taxon>Gloeothece</taxon>
        <taxon>Gloeothece verrucosa</taxon>
    </lineage>
</organism>
<feature type="binding site" evidence="7">
    <location>
        <position position="27"/>
    </location>
    <ligand>
        <name>Mn(2+)</name>
        <dbReference type="ChEBI" id="CHEBI:29035"/>
    </ligand>
</feature>
<dbReference type="InterPro" id="IPR036324">
    <property type="entry name" value="Mn/Fe_SOD_N_sf"/>
</dbReference>
<dbReference type="AlphaFoldDB" id="E0UJK4"/>
<dbReference type="PRINTS" id="PR01703">
    <property type="entry name" value="MNSODISMTASE"/>
</dbReference>
<dbReference type="InterPro" id="IPR036314">
    <property type="entry name" value="SOD_C_sf"/>
</dbReference>
<keyword evidence="4 8" id="KW-0560">Oxidoreductase</keyword>
<gene>
    <name evidence="11" type="ordered locus">Cyan7822_0198</name>
</gene>
<dbReference type="InterPro" id="IPR019831">
    <property type="entry name" value="Mn/Fe_SOD_N"/>
</dbReference>
<dbReference type="SUPFAM" id="SSF54719">
    <property type="entry name" value="Fe,Mn superoxide dismutase (SOD), C-terminal domain"/>
    <property type="match status" value="1"/>
</dbReference>
<dbReference type="InterPro" id="IPR019832">
    <property type="entry name" value="Mn/Fe_SOD_C"/>
</dbReference>
<comment type="function">
    <text evidence="8">Destroys radicals which are normally produced within the cells and which are toxic to biological systems.</text>
</comment>
<dbReference type="eggNOG" id="COG0605">
    <property type="taxonomic scope" value="Bacteria"/>
</dbReference>
<dbReference type="Gene3D" id="1.10.287.990">
    <property type="entry name" value="Fe,Mn superoxide dismutase (SOD) domain"/>
    <property type="match status" value="1"/>
</dbReference>
<evidence type="ECO:0000313" key="11">
    <source>
        <dbReference type="EMBL" id="ADN12248.1"/>
    </source>
</evidence>
<comment type="similarity">
    <text evidence="1 8">Belongs to the iron/manganese superoxide dismutase family.</text>
</comment>
<name>E0UJK4_GLOV7</name>
<evidence type="ECO:0000256" key="6">
    <source>
        <dbReference type="ARBA" id="ARBA00049204"/>
    </source>
</evidence>
<sequence length="199" mass="22265">MAYELPVLPYDYTALEPYISKSTLEFHHDKHHAAYVNNFNKAVAGTELDSLPIEEVIKKIAGDSSKTGVFNNAAQAWNHTFYWNSLKPNGGGTPSGAIADKINADFGSFEKFVEEFKNAGATQFGSGWAWLVLDNGTLKVTKTPNADNPLTAGQVPLLTMDVWEHAYYLDYQNKRPDYIETFISKLINWEFVNQNLAHA</sequence>
<dbReference type="InterPro" id="IPR001189">
    <property type="entry name" value="Mn/Fe_SOD"/>
</dbReference>
<accession>E0UJK4</accession>
<feature type="domain" description="Manganese/iron superoxide dismutase C-terminal" evidence="10">
    <location>
        <begin position="94"/>
        <end position="195"/>
    </location>
</feature>